<evidence type="ECO:0000313" key="3">
    <source>
        <dbReference type="EMBL" id="OGD78835.1"/>
    </source>
</evidence>
<dbReference type="InterPro" id="IPR003646">
    <property type="entry name" value="SH3-like_bac-type"/>
</dbReference>
<protein>
    <recommendedName>
        <fullName evidence="2">SH3b domain-containing protein</fullName>
    </recommendedName>
</protein>
<dbReference type="Gene3D" id="2.30.30.40">
    <property type="entry name" value="SH3 Domains"/>
    <property type="match status" value="1"/>
</dbReference>
<gene>
    <name evidence="3" type="ORF">A2368_03305</name>
</gene>
<dbReference type="Pfam" id="PF08239">
    <property type="entry name" value="SH3_3"/>
    <property type="match status" value="1"/>
</dbReference>
<dbReference type="SMART" id="SM00287">
    <property type="entry name" value="SH3b"/>
    <property type="match status" value="1"/>
</dbReference>
<comment type="caution">
    <text evidence="3">The sequence shown here is derived from an EMBL/GenBank/DDBJ whole genome shotgun (WGS) entry which is preliminary data.</text>
</comment>
<evidence type="ECO:0000259" key="2">
    <source>
        <dbReference type="PROSITE" id="PS51781"/>
    </source>
</evidence>
<evidence type="ECO:0000313" key="4">
    <source>
        <dbReference type="Proteomes" id="UP000176682"/>
    </source>
</evidence>
<dbReference type="InterPro" id="IPR013229">
    <property type="entry name" value="PEGA"/>
</dbReference>
<dbReference type="Pfam" id="PF08308">
    <property type="entry name" value="PEGA"/>
    <property type="match status" value="2"/>
</dbReference>
<dbReference type="PROSITE" id="PS51781">
    <property type="entry name" value="SH3B"/>
    <property type="match status" value="1"/>
</dbReference>
<feature type="signal peptide" evidence="1">
    <location>
        <begin position="1"/>
        <end position="18"/>
    </location>
</feature>
<dbReference type="PANTHER" id="PTHR36194:SF1">
    <property type="entry name" value="S-LAYER-LIKE PROTEIN"/>
    <property type="match status" value="1"/>
</dbReference>
<evidence type="ECO:0000256" key="1">
    <source>
        <dbReference type="SAM" id="SignalP"/>
    </source>
</evidence>
<sequence length="308" mass="33032">MTPSKLLALFFAVWTLSACDLPFISPGKSGLQVTSSPTATIYLDGNSLGSSPVIKEDMKPGEYTVKITPQDATLQPWETRIKLTAGVLTVVDRKLAPTLDQSHGYTLSFEKLTQKNKSEIAVTTLPDSVNVNIDGSPQGFTPVTLDSISAGEHTIILSSPGFEDKVIKARSVDGYRLTIAAQLAKRVTLTDETLISPEATPSSTPTPSLKLSPTAKVTPKLTVTPSKTSTPSAAVKTPPAKPYIEVLTTPTGWLRVRSTASSAGTELAKINTGEYFPYLDTDPSGWTQIEYATGKQGWVSTQYIKVVR</sequence>
<name>A0A1F5FGM8_9BACT</name>
<proteinExistence type="predicted"/>
<organism evidence="3 4">
    <name type="scientific">Candidatus Collierbacteria bacterium RIFOXYB1_FULL_49_13</name>
    <dbReference type="NCBI Taxonomy" id="1817728"/>
    <lineage>
        <taxon>Bacteria</taxon>
        <taxon>Candidatus Collieribacteriota</taxon>
    </lineage>
</organism>
<feature type="domain" description="SH3b" evidence="2">
    <location>
        <begin position="243"/>
        <end position="308"/>
    </location>
</feature>
<accession>A0A1F5FGM8</accession>
<reference evidence="3 4" key="1">
    <citation type="journal article" date="2016" name="Nat. Commun.">
        <title>Thousands of microbial genomes shed light on interconnected biogeochemical processes in an aquifer system.</title>
        <authorList>
            <person name="Anantharaman K."/>
            <person name="Brown C.T."/>
            <person name="Hug L.A."/>
            <person name="Sharon I."/>
            <person name="Castelle C.J."/>
            <person name="Probst A.J."/>
            <person name="Thomas B.C."/>
            <person name="Singh A."/>
            <person name="Wilkins M.J."/>
            <person name="Karaoz U."/>
            <person name="Brodie E.L."/>
            <person name="Williams K.H."/>
            <person name="Hubbard S.S."/>
            <person name="Banfield J.F."/>
        </authorList>
    </citation>
    <scope>NUCLEOTIDE SEQUENCE [LARGE SCALE GENOMIC DNA]</scope>
</reference>
<dbReference type="EMBL" id="MFAM01000034">
    <property type="protein sequence ID" value="OGD78835.1"/>
    <property type="molecule type" value="Genomic_DNA"/>
</dbReference>
<dbReference type="PANTHER" id="PTHR36194">
    <property type="entry name" value="S-LAYER-LIKE PROTEIN"/>
    <property type="match status" value="1"/>
</dbReference>
<feature type="chain" id="PRO_5009518614" description="SH3b domain-containing protein" evidence="1">
    <location>
        <begin position="19"/>
        <end position="308"/>
    </location>
</feature>
<dbReference type="PROSITE" id="PS51257">
    <property type="entry name" value="PROKAR_LIPOPROTEIN"/>
    <property type="match status" value="1"/>
</dbReference>
<keyword evidence="1" id="KW-0732">Signal</keyword>
<dbReference type="AlphaFoldDB" id="A0A1F5FGM8"/>
<dbReference type="Proteomes" id="UP000176682">
    <property type="component" value="Unassembled WGS sequence"/>
</dbReference>